<dbReference type="CDD" id="cd00342">
    <property type="entry name" value="gram_neg_porins"/>
    <property type="match status" value="1"/>
</dbReference>
<keyword evidence="6 11" id="KW-0732">Signal</keyword>
<dbReference type="PRINTS" id="PR00182">
    <property type="entry name" value="ECOLNEIPORIN"/>
</dbReference>
<reference evidence="13 14" key="1">
    <citation type="journal article" date="2024" name="Chem. Sci.">
        <title>Discovery of megapolipeptins by genome mining of a Burkholderiales bacteria collection.</title>
        <authorList>
            <person name="Paulo B.S."/>
            <person name="Recchia M.J.J."/>
            <person name="Lee S."/>
            <person name="Fergusson C.H."/>
            <person name="Romanowski S.B."/>
            <person name="Hernandez A."/>
            <person name="Krull N."/>
            <person name="Liu D.Y."/>
            <person name="Cavanagh H."/>
            <person name="Bos A."/>
            <person name="Gray C.A."/>
            <person name="Murphy B.T."/>
            <person name="Linington R.G."/>
            <person name="Eustaquio A.S."/>
        </authorList>
    </citation>
    <scope>NUCLEOTIDE SEQUENCE [LARGE SCALE GENOMIC DNA]</scope>
    <source>
        <strain evidence="13 14">RL21-008-BIB-B</strain>
    </source>
</reference>
<evidence type="ECO:0000256" key="10">
    <source>
        <dbReference type="ARBA" id="ARBA00023237"/>
    </source>
</evidence>
<evidence type="ECO:0000256" key="11">
    <source>
        <dbReference type="SAM" id="SignalP"/>
    </source>
</evidence>
<evidence type="ECO:0000256" key="8">
    <source>
        <dbReference type="ARBA" id="ARBA00023114"/>
    </source>
</evidence>
<keyword evidence="3" id="KW-0813">Transport</keyword>
<keyword evidence="9" id="KW-0472">Membrane</keyword>
<feature type="signal peptide" evidence="11">
    <location>
        <begin position="1"/>
        <end position="25"/>
    </location>
</feature>
<keyword evidence="8" id="KW-0626">Porin</keyword>
<dbReference type="InterPro" id="IPR033900">
    <property type="entry name" value="Gram_neg_porin_domain"/>
</dbReference>
<protein>
    <submittedName>
        <fullName evidence="13">Porin</fullName>
    </submittedName>
</protein>
<dbReference type="PANTHER" id="PTHR34501:SF9">
    <property type="entry name" value="MAJOR OUTER MEMBRANE PROTEIN P.IA"/>
    <property type="match status" value="1"/>
</dbReference>
<feature type="chain" id="PRO_5047032207" evidence="11">
    <location>
        <begin position="26"/>
        <end position="394"/>
    </location>
</feature>
<dbReference type="PANTHER" id="PTHR34501">
    <property type="entry name" value="PROTEIN YDDL-RELATED"/>
    <property type="match status" value="1"/>
</dbReference>
<sequence length="394" mass="41061">MKLRRSLAMGGLAIVAAGASVQASAQSSVTIYGAIDDALVYTNNQGGLHNLYLRTGNLNASKIGFKGAEDLGGGSQAVFTLENGFDTNTGAMSSANTLFNRQSFVGLVNNSYGSMLVGRQYTPYFQYVGAIGPTSVLTGATGAHPGDVDGLDTTVRISNAITYISPTFGGGAQISALYGFGETAGSTSTGNAYSLAGKYDVGPWNFALGFQRLKNGSGPATAWNSTASGSFATSAINNGYASSDNVVMIAGATRYTTGNWMFGANYANAQYKPGNGSLFTQKATFDTLGVITTYQATPAWMLAAGYSYTRERAANGINDPAKYHQIALEETYSLSKRTAFYLLQAYQLARGQTLGKAGAGNIVNAVAVVGDSQNGSPSSGRNQAVIMAGFRHFF</sequence>
<evidence type="ECO:0000256" key="6">
    <source>
        <dbReference type="ARBA" id="ARBA00022729"/>
    </source>
</evidence>
<dbReference type="EMBL" id="JAQQFR010000020">
    <property type="protein sequence ID" value="MFL9881200.1"/>
    <property type="molecule type" value="Genomic_DNA"/>
</dbReference>
<accession>A0ABW8ZEI7</accession>
<evidence type="ECO:0000256" key="1">
    <source>
        <dbReference type="ARBA" id="ARBA00004571"/>
    </source>
</evidence>
<feature type="domain" description="Porin" evidence="12">
    <location>
        <begin position="12"/>
        <end position="312"/>
    </location>
</feature>
<dbReference type="PRINTS" id="PR00184">
    <property type="entry name" value="NEISSPPORIN"/>
</dbReference>
<dbReference type="Proteomes" id="UP001629214">
    <property type="component" value="Unassembled WGS sequence"/>
</dbReference>
<gene>
    <name evidence="13" type="ORF">PQR63_22570</name>
</gene>
<dbReference type="Gene3D" id="2.40.160.10">
    <property type="entry name" value="Porin"/>
    <property type="match status" value="1"/>
</dbReference>
<comment type="subunit">
    <text evidence="2">Homotrimer.</text>
</comment>
<evidence type="ECO:0000256" key="4">
    <source>
        <dbReference type="ARBA" id="ARBA00022452"/>
    </source>
</evidence>
<evidence type="ECO:0000256" key="7">
    <source>
        <dbReference type="ARBA" id="ARBA00023065"/>
    </source>
</evidence>
<dbReference type="InterPro" id="IPR050298">
    <property type="entry name" value="Gram-neg_bact_OMP"/>
</dbReference>
<evidence type="ECO:0000259" key="12">
    <source>
        <dbReference type="Pfam" id="PF13609"/>
    </source>
</evidence>
<evidence type="ECO:0000313" key="13">
    <source>
        <dbReference type="EMBL" id="MFL9881200.1"/>
    </source>
</evidence>
<evidence type="ECO:0000256" key="5">
    <source>
        <dbReference type="ARBA" id="ARBA00022692"/>
    </source>
</evidence>
<keyword evidence="7" id="KW-0406">Ion transport</keyword>
<proteinExistence type="predicted"/>
<evidence type="ECO:0000256" key="2">
    <source>
        <dbReference type="ARBA" id="ARBA00011233"/>
    </source>
</evidence>
<dbReference type="InterPro" id="IPR002299">
    <property type="entry name" value="Porin_Neis"/>
</dbReference>
<name>A0ABW8ZEI7_9BURK</name>
<evidence type="ECO:0000313" key="14">
    <source>
        <dbReference type="Proteomes" id="UP001629214"/>
    </source>
</evidence>
<comment type="caution">
    <text evidence="13">The sequence shown here is derived from an EMBL/GenBank/DDBJ whole genome shotgun (WGS) entry which is preliminary data.</text>
</comment>
<dbReference type="Pfam" id="PF13609">
    <property type="entry name" value="Porin_4"/>
    <property type="match status" value="1"/>
</dbReference>
<keyword evidence="4" id="KW-1134">Transmembrane beta strand</keyword>
<evidence type="ECO:0000256" key="3">
    <source>
        <dbReference type="ARBA" id="ARBA00022448"/>
    </source>
</evidence>
<dbReference type="SUPFAM" id="SSF56935">
    <property type="entry name" value="Porins"/>
    <property type="match status" value="1"/>
</dbReference>
<dbReference type="RefSeq" id="WP_408170409.1">
    <property type="nucleotide sequence ID" value="NZ_JAQQFR010000020.1"/>
</dbReference>
<organism evidence="13 14">
    <name type="scientific">Herbaspirillum rhizosphaerae</name>
    <dbReference type="NCBI Taxonomy" id="346179"/>
    <lineage>
        <taxon>Bacteria</taxon>
        <taxon>Pseudomonadati</taxon>
        <taxon>Pseudomonadota</taxon>
        <taxon>Betaproteobacteria</taxon>
        <taxon>Burkholderiales</taxon>
        <taxon>Oxalobacteraceae</taxon>
        <taxon>Herbaspirillum</taxon>
    </lineage>
</organism>
<keyword evidence="10" id="KW-0998">Cell outer membrane</keyword>
<dbReference type="InterPro" id="IPR001702">
    <property type="entry name" value="Porin_Gram-ve"/>
</dbReference>
<evidence type="ECO:0000256" key="9">
    <source>
        <dbReference type="ARBA" id="ARBA00023136"/>
    </source>
</evidence>
<keyword evidence="5" id="KW-0812">Transmembrane</keyword>
<dbReference type="InterPro" id="IPR023614">
    <property type="entry name" value="Porin_dom_sf"/>
</dbReference>
<comment type="subcellular location">
    <subcellularLocation>
        <location evidence="1">Cell outer membrane</location>
        <topology evidence="1">Multi-pass membrane protein</topology>
    </subcellularLocation>
</comment>
<keyword evidence="14" id="KW-1185">Reference proteome</keyword>